<dbReference type="EMBL" id="JAPMOS010000063">
    <property type="protein sequence ID" value="KAJ4456677.1"/>
    <property type="molecule type" value="Genomic_DNA"/>
</dbReference>
<gene>
    <name evidence="1" type="ORF">PAPYR_7980</name>
</gene>
<accession>A0ABQ8UG61</accession>
<comment type="caution">
    <text evidence="1">The sequence shown here is derived from an EMBL/GenBank/DDBJ whole genome shotgun (WGS) entry which is preliminary data.</text>
</comment>
<organism evidence="1 2">
    <name type="scientific">Paratrimastix pyriformis</name>
    <dbReference type="NCBI Taxonomy" id="342808"/>
    <lineage>
        <taxon>Eukaryota</taxon>
        <taxon>Metamonada</taxon>
        <taxon>Preaxostyla</taxon>
        <taxon>Paratrimastigidae</taxon>
        <taxon>Paratrimastix</taxon>
    </lineage>
</organism>
<keyword evidence="2" id="KW-1185">Reference proteome</keyword>
<reference evidence="1" key="1">
    <citation type="journal article" date="2022" name="bioRxiv">
        <title>Genomics of Preaxostyla Flagellates Illuminates Evolutionary Transitions and the Path Towards Mitochondrial Loss.</title>
        <authorList>
            <person name="Novak L.V.F."/>
            <person name="Treitli S.C."/>
            <person name="Pyrih J."/>
            <person name="Halakuc P."/>
            <person name="Pipaliya S.V."/>
            <person name="Vacek V."/>
            <person name="Brzon O."/>
            <person name="Soukal P."/>
            <person name="Eme L."/>
            <person name="Dacks J.B."/>
            <person name="Karnkowska A."/>
            <person name="Elias M."/>
            <person name="Hampl V."/>
        </authorList>
    </citation>
    <scope>NUCLEOTIDE SEQUENCE</scope>
    <source>
        <strain evidence="1">RCP-MX</strain>
    </source>
</reference>
<proteinExistence type="predicted"/>
<evidence type="ECO:0000313" key="2">
    <source>
        <dbReference type="Proteomes" id="UP001141327"/>
    </source>
</evidence>
<dbReference type="Proteomes" id="UP001141327">
    <property type="component" value="Unassembled WGS sequence"/>
</dbReference>
<evidence type="ECO:0000313" key="1">
    <source>
        <dbReference type="EMBL" id="KAJ4456677.1"/>
    </source>
</evidence>
<protein>
    <submittedName>
        <fullName evidence="1">Uncharacterized protein</fullName>
    </submittedName>
</protein>
<name>A0ABQ8UG61_9EUKA</name>
<sequence>MEVFEEDDDDFGEITQLASLSHQPTTAAPAVRNVGALLYTSDCPRRPQFRQPANHPPAFRATCSKFQCRPTDEEASLSQQLSLQGHFY</sequence>